<dbReference type="FunFam" id="1.10.3720.10:FF:000032">
    <property type="entry name" value="General amino acid ABC transporter permease"/>
    <property type="match status" value="1"/>
</dbReference>
<evidence type="ECO:0000256" key="5">
    <source>
        <dbReference type="ARBA" id="ARBA00022692"/>
    </source>
</evidence>
<comment type="caution">
    <text evidence="10">The sequence shown here is derived from an EMBL/GenBank/DDBJ whole genome shotgun (WGS) entry which is preliminary data.</text>
</comment>
<feature type="transmembrane region" description="Helical" evidence="8">
    <location>
        <begin position="321"/>
        <end position="342"/>
    </location>
</feature>
<keyword evidence="3 8" id="KW-0813">Transport</keyword>
<dbReference type="PANTHER" id="PTHR30614:SF41">
    <property type="entry name" value="INNER MEMBRANE AMINO-ACID ABC TRANSPORTER PERMEASE PROTEIN YHDY"/>
    <property type="match status" value="1"/>
</dbReference>
<keyword evidence="11" id="KW-1185">Reference proteome</keyword>
<dbReference type="GO" id="GO:0022857">
    <property type="term" value="F:transmembrane transporter activity"/>
    <property type="evidence" value="ECO:0007669"/>
    <property type="project" value="InterPro"/>
</dbReference>
<feature type="transmembrane region" description="Helical" evidence="8">
    <location>
        <begin position="298"/>
        <end position="315"/>
    </location>
</feature>
<feature type="transmembrane region" description="Helical" evidence="8">
    <location>
        <begin position="116"/>
        <end position="139"/>
    </location>
</feature>
<dbReference type="GO" id="GO:0006865">
    <property type="term" value="P:amino acid transport"/>
    <property type="evidence" value="ECO:0007669"/>
    <property type="project" value="TreeGrafter"/>
</dbReference>
<dbReference type="PROSITE" id="PS50928">
    <property type="entry name" value="ABC_TM1"/>
    <property type="match status" value="1"/>
</dbReference>
<dbReference type="Gene3D" id="1.10.3720.10">
    <property type="entry name" value="MetI-like"/>
    <property type="match status" value="1"/>
</dbReference>
<keyword evidence="7 8" id="KW-0472">Membrane</keyword>
<evidence type="ECO:0000313" key="10">
    <source>
        <dbReference type="EMBL" id="KZD07684.1"/>
    </source>
</evidence>
<proteinExistence type="inferred from homology"/>
<dbReference type="Pfam" id="PF00528">
    <property type="entry name" value="BPD_transp_1"/>
    <property type="match status" value="1"/>
</dbReference>
<name>A0A154W2B9_9PROT</name>
<comment type="subcellular location">
    <subcellularLocation>
        <location evidence="1">Cell inner membrane</location>
        <topology evidence="1">Multi-pass membrane protein</topology>
    </subcellularLocation>
    <subcellularLocation>
        <location evidence="8">Cell membrane</location>
        <topology evidence="8">Multi-pass membrane protein</topology>
    </subcellularLocation>
</comment>
<dbReference type="SUPFAM" id="SSF161098">
    <property type="entry name" value="MetI-like"/>
    <property type="match status" value="1"/>
</dbReference>
<evidence type="ECO:0000256" key="2">
    <source>
        <dbReference type="ARBA" id="ARBA00010072"/>
    </source>
</evidence>
<keyword evidence="6 8" id="KW-1133">Transmembrane helix</keyword>
<evidence type="ECO:0000256" key="4">
    <source>
        <dbReference type="ARBA" id="ARBA00022475"/>
    </source>
</evidence>
<dbReference type="InterPro" id="IPR010065">
    <property type="entry name" value="AA_ABC_transptr_permease_3TM"/>
</dbReference>
<keyword evidence="4" id="KW-1003">Cell membrane</keyword>
<organism evidence="10 11">
    <name type="scientific">Oceanibaculum pacificum</name>
    <dbReference type="NCBI Taxonomy" id="580166"/>
    <lineage>
        <taxon>Bacteria</taxon>
        <taxon>Pseudomonadati</taxon>
        <taxon>Pseudomonadota</taxon>
        <taxon>Alphaproteobacteria</taxon>
        <taxon>Rhodospirillales</taxon>
        <taxon>Oceanibaculaceae</taxon>
        <taxon>Oceanibaculum</taxon>
    </lineage>
</organism>
<sequence length="359" mass="40004">MARPPVTQVGAVRWLRENLFSGWLNTTLTLLTIYILYVALPPLLDWVIFNAAISGTDRDNCTYAGACWVFVKVRFWQFMYGFYPEPERWRVNVVFIIGILGVASLLTSRVPTKAKLIVGVCMLTIFPVFAVVMFGGGVFGLEYIETSQWGGLFLTLTVASAAMVGSFPLGMVLAIGRRSKLPVVKTFCVCFIEFFRGVPLITILFMASVMVPLFLPEGLTLDKLARAIIGITIFNSAYMAEVIRGGLQSIPKGQYEAAHALGLSYWQGMGLIILPQALKAVIPGLVNTFIGLFKDTTLIYIIGIFDLLGMVQASFRDTKWLGLAFEGYAFIMLVFWIFCYSMSKYSQYLERKLNTGHKS</sequence>
<dbReference type="PANTHER" id="PTHR30614">
    <property type="entry name" value="MEMBRANE COMPONENT OF AMINO ACID ABC TRANSPORTER"/>
    <property type="match status" value="1"/>
</dbReference>
<evidence type="ECO:0000256" key="8">
    <source>
        <dbReference type="RuleBase" id="RU363032"/>
    </source>
</evidence>
<dbReference type="InterPro" id="IPR043429">
    <property type="entry name" value="ArtM/GltK/GlnP/TcyL/YhdX-like"/>
</dbReference>
<dbReference type="STRING" id="580166.AUP43_09860"/>
<evidence type="ECO:0000313" key="11">
    <source>
        <dbReference type="Proteomes" id="UP000076400"/>
    </source>
</evidence>
<accession>A0A154W2B9</accession>
<keyword evidence="5 8" id="KW-0812">Transmembrane</keyword>
<comment type="similarity">
    <text evidence="2">Belongs to the binding-protein-dependent transport system permease family. HisMQ subfamily.</text>
</comment>
<evidence type="ECO:0000256" key="7">
    <source>
        <dbReference type="ARBA" id="ARBA00023136"/>
    </source>
</evidence>
<dbReference type="NCBIfam" id="TIGR01726">
    <property type="entry name" value="HEQRo_perm_3TM"/>
    <property type="match status" value="1"/>
</dbReference>
<feature type="transmembrane region" description="Helical" evidence="8">
    <location>
        <begin position="265"/>
        <end position="286"/>
    </location>
</feature>
<evidence type="ECO:0000256" key="1">
    <source>
        <dbReference type="ARBA" id="ARBA00004429"/>
    </source>
</evidence>
<evidence type="ECO:0000256" key="3">
    <source>
        <dbReference type="ARBA" id="ARBA00022448"/>
    </source>
</evidence>
<gene>
    <name evidence="10" type="ORF">AUP43_09860</name>
</gene>
<dbReference type="InterPro" id="IPR000515">
    <property type="entry name" value="MetI-like"/>
</dbReference>
<dbReference type="CDD" id="cd06261">
    <property type="entry name" value="TM_PBP2"/>
    <property type="match status" value="1"/>
</dbReference>
<feature type="transmembrane region" description="Helical" evidence="8">
    <location>
        <begin position="89"/>
        <end position="107"/>
    </location>
</feature>
<dbReference type="GO" id="GO:0043190">
    <property type="term" value="C:ATP-binding cassette (ABC) transporter complex"/>
    <property type="evidence" value="ECO:0007669"/>
    <property type="project" value="InterPro"/>
</dbReference>
<feature type="transmembrane region" description="Helical" evidence="8">
    <location>
        <begin position="187"/>
        <end position="215"/>
    </location>
</feature>
<evidence type="ECO:0000256" key="6">
    <source>
        <dbReference type="ARBA" id="ARBA00022989"/>
    </source>
</evidence>
<protein>
    <submittedName>
        <fullName evidence="10">Amino acid ABC transporter permease</fullName>
    </submittedName>
</protein>
<dbReference type="InterPro" id="IPR035906">
    <property type="entry name" value="MetI-like_sf"/>
</dbReference>
<feature type="transmembrane region" description="Helical" evidence="8">
    <location>
        <begin position="20"/>
        <end position="40"/>
    </location>
</feature>
<dbReference type="Proteomes" id="UP000076400">
    <property type="component" value="Unassembled WGS sequence"/>
</dbReference>
<dbReference type="AlphaFoldDB" id="A0A154W2B9"/>
<evidence type="ECO:0000259" key="9">
    <source>
        <dbReference type="PROSITE" id="PS50928"/>
    </source>
</evidence>
<feature type="domain" description="ABC transmembrane type-1" evidence="9">
    <location>
        <begin position="152"/>
        <end position="342"/>
    </location>
</feature>
<dbReference type="EMBL" id="LPXN01000113">
    <property type="protein sequence ID" value="KZD07684.1"/>
    <property type="molecule type" value="Genomic_DNA"/>
</dbReference>
<feature type="transmembrane region" description="Helical" evidence="8">
    <location>
        <begin position="151"/>
        <end position="175"/>
    </location>
</feature>
<reference evidence="10 11" key="1">
    <citation type="submission" date="2015-12" db="EMBL/GenBank/DDBJ databases">
        <title>Genome sequence of Oceanibaculum pacificum MCCC 1A02656.</title>
        <authorList>
            <person name="Lu L."/>
            <person name="Lai Q."/>
            <person name="Shao Z."/>
            <person name="Qian P."/>
        </authorList>
    </citation>
    <scope>NUCLEOTIDE SEQUENCE [LARGE SCALE GENOMIC DNA]</scope>
    <source>
        <strain evidence="10 11">MCCC 1A02656</strain>
    </source>
</reference>